<feature type="transmembrane region" description="Helical" evidence="2">
    <location>
        <begin position="27"/>
        <end position="46"/>
    </location>
</feature>
<dbReference type="PANTHER" id="PTHR43767">
    <property type="entry name" value="LONG-CHAIN-FATTY-ACID--COA LIGASE"/>
    <property type="match status" value="1"/>
</dbReference>
<dbReference type="EMBL" id="CP031395">
    <property type="protein sequence ID" value="QBK05260.1"/>
    <property type="molecule type" value="Genomic_DNA"/>
</dbReference>
<evidence type="ECO:0000259" key="4">
    <source>
        <dbReference type="Pfam" id="PF22818"/>
    </source>
</evidence>
<dbReference type="InterPro" id="IPR054545">
    <property type="entry name" value="ApeI-like"/>
</dbReference>
<protein>
    <submittedName>
        <fullName evidence="5">Uncharacterized protein</fullName>
    </submittedName>
</protein>
<name>A0A4P6UM50_9BURK</name>
<dbReference type="Gene3D" id="3.40.50.12780">
    <property type="entry name" value="N-terminal domain of ligase-like"/>
    <property type="match status" value="1"/>
</dbReference>
<keyword evidence="2" id="KW-0812">Transmembrane</keyword>
<dbReference type="RefSeq" id="WP_131280200.1">
    <property type="nucleotide sequence ID" value="NZ_CP031395.1"/>
</dbReference>
<feature type="domain" description="ApeI dehydratase-like" evidence="4">
    <location>
        <begin position="700"/>
        <end position="800"/>
    </location>
</feature>
<dbReference type="Gene3D" id="3.10.129.10">
    <property type="entry name" value="Hotdog Thioesterase"/>
    <property type="match status" value="1"/>
</dbReference>
<dbReference type="OrthoDB" id="9787658at2"/>
<dbReference type="Proteomes" id="UP000292939">
    <property type="component" value="Chromosome"/>
</dbReference>
<feature type="transmembrane region" description="Helical" evidence="2">
    <location>
        <begin position="153"/>
        <end position="176"/>
    </location>
</feature>
<feature type="domain" description="AMP-dependent synthetase/ligase" evidence="3">
    <location>
        <begin position="300"/>
        <end position="519"/>
    </location>
</feature>
<dbReference type="InterPro" id="IPR029069">
    <property type="entry name" value="HotDog_dom_sf"/>
</dbReference>
<evidence type="ECO:0000256" key="2">
    <source>
        <dbReference type="SAM" id="Phobius"/>
    </source>
</evidence>
<accession>A0A4P6UM50</accession>
<sequence>MRRPLLLLIALLACAYPLLIYLTLDHFAPHWLALLLAALALGRAWLRRERFWLVVALGALALALSTVLSGSVLPIKLYPVLVSILMFAVFSWSLRHPPAVIERLARLSDPALPPSGVAYTRGLTRVWCGFFALNGAVALVTACWPRAAGGDGLWALYNGLVSYLLMGLLFAGEWLLRPTLRRRFERRQAEHAARRWRPLAVAAAQSTDARFVAQVQAWRANFATQAGTGAILYFDDSERFTAALYGAWHAGKTVYLPGDAQPATLQNLSALDATACRAGDLPGALRAPDLANNASPNLGPASGSSLPPLAPLDPRATHMVVYTSGSSGQPQAIPKCLAQLDAEIHTLQATFGTRMGDDTTVYSTVSHQHIYGLLFQVLWPLAAQRSLQVHRISYPEELAEHLRRVPAAQAVLISSPAHLKRLPDALDWQGARAALVAVFSSGGPLPPEAAQATLRLLGHSPIEVYGSSETGGIAWRQRAVHGERWLPFAAVQWRITEEDDAGDAAPGTRGLLAVHSPNLPDARWFQTADRVRALPDSDGGGFVLQGRADRIAKIEEKRVSLTALETTLLSTGLLRDARALVLEEKNQASRRLHLAVAAVPSDAGLALLRAQGKRELNERLRAALLQGVERVALPRRWRYVTELPVNAQGKTTESALAALFDAPDTVTIDAPAAFEGTPATSPAPSAATARAPLPSAHWQQRDEAGAVLVLDVDAGLLAFDGHFDGVPILPGVAQLDWAARFGQEYTRALFADSAPQTANFSRIDVLKFQRPILPGARVALHLRWEAERGALAFSYRGTESGTPVVHSSGRLVFEPRRKDASA</sequence>
<keyword evidence="2" id="KW-0472">Membrane</keyword>
<evidence type="ECO:0000313" key="5">
    <source>
        <dbReference type="EMBL" id="QBK05260.1"/>
    </source>
</evidence>
<dbReference type="InterPro" id="IPR042099">
    <property type="entry name" value="ANL_N_sf"/>
</dbReference>
<reference evidence="5 6" key="1">
    <citation type="submission" date="2018-07" db="EMBL/GenBank/DDBJ databases">
        <title>Exploring interactions and the metabolic potential of the ultra-small soil bacteria Hylemonella gracilis.</title>
        <authorList>
            <person name="Tyc O."/>
            <person name="Kulkarni P."/>
            <person name="Gawehns F."/>
            <person name="Hundscheid M."/>
            <person name="Zweers H."/>
            <person name="Garbeva P."/>
        </authorList>
    </citation>
    <scope>NUCLEOTIDE SEQUENCE [LARGE SCALE GENOMIC DNA]</scope>
    <source>
        <strain evidence="5 6">NS1</strain>
    </source>
</reference>
<dbReference type="KEGG" id="hgr:DW355_11305"/>
<dbReference type="InterPro" id="IPR050237">
    <property type="entry name" value="ATP-dep_AMP-bd_enzyme"/>
</dbReference>
<feature type="transmembrane region" description="Helical" evidence="2">
    <location>
        <begin position="126"/>
        <end position="147"/>
    </location>
</feature>
<dbReference type="Pfam" id="PF22818">
    <property type="entry name" value="ApeI-like"/>
    <property type="match status" value="1"/>
</dbReference>
<dbReference type="AlphaFoldDB" id="A0A4P6UM50"/>
<dbReference type="SUPFAM" id="SSF54637">
    <property type="entry name" value="Thioesterase/thiol ester dehydrase-isomerase"/>
    <property type="match status" value="1"/>
</dbReference>
<evidence type="ECO:0000259" key="3">
    <source>
        <dbReference type="Pfam" id="PF00501"/>
    </source>
</evidence>
<feature type="region of interest" description="Disordered" evidence="1">
    <location>
        <begin position="287"/>
        <end position="308"/>
    </location>
</feature>
<gene>
    <name evidence="5" type="ORF">DW355_11305</name>
</gene>
<dbReference type="Gene3D" id="3.30.300.30">
    <property type="match status" value="1"/>
</dbReference>
<dbReference type="InterPro" id="IPR045851">
    <property type="entry name" value="AMP-bd_C_sf"/>
</dbReference>
<dbReference type="Pfam" id="PF00501">
    <property type="entry name" value="AMP-binding"/>
    <property type="match status" value="1"/>
</dbReference>
<dbReference type="GO" id="GO:0016878">
    <property type="term" value="F:acid-thiol ligase activity"/>
    <property type="evidence" value="ECO:0007669"/>
    <property type="project" value="UniProtKB-ARBA"/>
</dbReference>
<evidence type="ECO:0000313" key="6">
    <source>
        <dbReference type="Proteomes" id="UP000292939"/>
    </source>
</evidence>
<organism evidence="5 6">
    <name type="scientific">Hylemonella gracilis</name>
    <dbReference type="NCBI Taxonomy" id="80880"/>
    <lineage>
        <taxon>Bacteria</taxon>
        <taxon>Pseudomonadati</taxon>
        <taxon>Pseudomonadota</taxon>
        <taxon>Betaproteobacteria</taxon>
        <taxon>Burkholderiales</taxon>
        <taxon>Comamonadaceae</taxon>
        <taxon>Hylemonella</taxon>
    </lineage>
</organism>
<keyword evidence="2" id="KW-1133">Transmembrane helix</keyword>
<proteinExistence type="predicted"/>
<dbReference type="InterPro" id="IPR000873">
    <property type="entry name" value="AMP-dep_synth/lig_dom"/>
</dbReference>
<dbReference type="PANTHER" id="PTHR43767:SF1">
    <property type="entry name" value="NONRIBOSOMAL PEPTIDE SYNTHASE PES1 (EUROFUNG)-RELATED"/>
    <property type="match status" value="1"/>
</dbReference>
<dbReference type="SUPFAM" id="SSF56801">
    <property type="entry name" value="Acetyl-CoA synthetase-like"/>
    <property type="match status" value="1"/>
</dbReference>
<feature type="compositionally biased region" description="Low complexity" evidence="1">
    <location>
        <begin position="294"/>
        <end position="307"/>
    </location>
</feature>
<feature type="transmembrane region" description="Helical" evidence="2">
    <location>
        <begin position="51"/>
        <end position="71"/>
    </location>
</feature>
<evidence type="ECO:0000256" key="1">
    <source>
        <dbReference type="SAM" id="MobiDB-lite"/>
    </source>
</evidence>